<feature type="domain" description="HTH lysR-type" evidence="5">
    <location>
        <begin position="1"/>
        <end position="58"/>
    </location>
</feature>
<dbReference type="InterPro" id="IPR036390">
    <property type="entry name" value="WH_DNA-bd_sf"/>
</dbReference>
<dbReference type="AlphaFoldDB" id="A0A0Q3QU80"/>
<dbReference type="InterPro" id="IPR005119">
    <property type="entry name" value="LysR_subst-bd"/>
</dbReference>
<dbReference type="RefSeq" id="WP_053478408.1">
    <property type="nucleotide sequence ID" value="NZ_CP085712.1"/>
</dbReference>
<evidence type="ECO:0000313" key="6">
    <source>
        <dbReference type="EMBL" id="KQL21641.1"/>
    </source>
</evidence>
<dbReference type="PRINTS" id="PR00039">
    <property type="entry name" value="HTHLYSR"/>
</dbReference>
<keyword evidence="2" id="KW-0805">Transcription regulation</keyword>
<dbReference type="SUPFAM" id="SSF46785">
    <property type="entry name" value="Winged helix' DNA-binding domain"/>
    <property type="match status" value="1"/>
</dbReference>
<dbReference type="Gene3D" id="1.10.10.10">
    <property type="entry name" value="Winged helix-like DNA-binding domain superfamily/Winged helix DNA-binding domain"/>
    <property type="match status" value="1"/>
</dbReference>
<accession>A0A0Q3QU80</accession>
<keyword evidence="7" id="KW-1185">Reference proteome</keyword>
<proteinExistence type="inferred from homology"/>
<keyword evidence="3" id="KW-0238">DNA-binding</keyword>
<dbReference type="FunFam" id="1.10.10.10:FF:000001">
    <property type="entry name" value="LysR family transcriptional regulator"/>
    <property type="match status" value="1"/>
</dbReference>
<comment type="similarity">
    <text evidence="1">Belongs to the LysR transcriptional regulatory family.</text>
</comment>
<dbReference type="PANTHER" id="PTHR30419:SF8">
    <property type="entry name" value="NITROGEN ASSIMILATION TRANSCRIPTIONAL ACTIVATOR-RELATED"/>
    <property type="match status" value="1"/>
</dbReference>
<dbReference type="PROSITE" id="PS50931">
    <property type="entry name" value="HTH_LYSR"/>
    <property type="match status" value="1"/>
</dbReference>
<dbReference type="Pfam" id="PF00126">
    <property type="entry name" value="HTH_1"/>
    <property type="match status" value="1"/>
</dbReference>
<comment type="caution">
    <text evidence="6">The sequence shown here is derived from an EMBL/GenBank/DDBJ whole genome shotgun (WGS) entry which is preliminary data.</text>
</comment>
<evidence type="ECO:0000256" key="4">
    <source>
        <dbReference type="ARBA" id="ARBA00023163"/>
    </source>
</evidence>
<dbReference type="InterPro" id="IPR036388">
    <property type="entry name" value="WH-like_DNA-bd_sf"/>
</dbReference>
<evidence type="ECO:0000256" key="3">
    <source>
        <dbReference type="ARBA" id="ARBA00023125"/>
    </source>
</evidence>
<dbReference type="InterPro" id="IPR000847">
    <property type="entry name" value="LysR_HTH_N"/>
</dbReference>
<dbReference type="PANTHER" id="PTHR30419">
    <property type="entry name" value="HTH-TYPE TRANSCRIPTIONAL REGULATOR YBHD"/>
    <property type="match status" value="1"/>
</dbReference>
<dbReference type="InterPro" id="IPR050950">
    <property type="entry name" value="HTH-type_LysR_regulators"/>
</dbReference>
<organism evidence="6 7">
    <name type="scientific">Cytobacillus solani</name>
    <dbReference type="NCBI Taxonomy" id="1637975"/>
    <lineage>
        <taxon>Bacteria</taxon>
        <taxon>Bacillati</taxon>
        <taxon>Bacillota</taxon>
        <taxon>Bacilli</taxon>
        <taxon>Bacillales</taxon>
        <taxon>Bacillaceae</taxon>
        <taxon>Cytobacillus</taxon>
    </lineage>
</organism>
<gene>
    <name evidence="6" type="ORF">AN957_25835</name>
</gene>
<evidence type="ECO:0000256" key="2">
    <source>
        <dbReference type="ARBA" id="ARBA00023015"/>
    </source>
</evidence>
<dbReference type="GO" id="GO:0005829">
    <property type="term" value="C:cytosol"/>
    <property type="evidence" value="ECO:0007669"/>
    <property type="project" value="TreeGrafter"/>
</dbReference>
<keyword evidence="4" id="KW-0804">Transcription</keyword>
<dbReference type="GO" id="GO:0003700">
    <property type="term" value="F:DNA-binding transcription factor activity"/>
    <property type="evidence" value="ECO:0007669"/>
    <property type="project" value="InterPro"/>
</dbReference>
<dbReference type="GO" id="GO:0003677">
    <property type="term" value="F:DNA binding"/>
    <property type="evidence" value="ECO:0007669"/>
    <property type="project" value="UniProtKB-KW"/>
</dbReference>
<sequence>MDIKHMQYFMEVTRTGSFTKAAENLYITQPALSRIIKSLEDDVGAHLFIRSRKKLMLTDAGNVLFRHAQVIEKQLQLLETELASMIKLRKGHIRIGLPTIVNSFFFSKLIASFHQEYPEITFQLEEDGSKRIEEKIMSGTLDFGVIVLSDKNDRLDDYTFVNEKLTLVVPSSHHLVEKKEVALHELKDEAFIMFNQDFELRNLILKACKEANFQPRIISETSQLDFIEELVASNLGITLLPESTSKELTADVQTIAVTNPVIEWNLAIIWKTDEYLSQINKEFIHFAKDKLSHIKNNI</sequence>
<dbReference type="Gene3D" id="3.40.190.290">
    <property type="match status" value="1"/>
</dbReference>
<dbReference type="Pfam" id="PF03466">
    <property type="entry name" value="LysR_substrate"/>
    <property type="match status" value="1"/>
</dbReference>
<dbReference type="STRING" id="1637975.AN957_25835"/>
<evidence type="ECO:0000259" key="5">
    <source>
        <dbReference type="PROSITE" id="PS50931"/>
    </source>
</evidence>
<protein>
    <submittedName>
        <fullName evidence="6">LysR family transcriptional regulator</fullName>
    </submittedName>
</protein>
<evidence type="ECO:0000313" key="7">
    <source>
        <dbReference type="Proteomes" id="UP000050996"/>
    </source>
</evidence>
<dbReference type="SUPFAM" id="SSF53850">
    <property type="entry name" value="Periplasmic binding protein-like II"/>
    <property type="match status" value="1"/>
</dbReference>
<name>A0A0Q3QU80_9BACI</name>
<dbReference type="Proteomes" id="UP000050996">
    <property type="component" value="Unassembled WGS sequence"/>
</dbReference>
<dbReference type="CDD" id="cd08438">
    <property type="entry name" value="PBP2_CidR"/>
    <property type="match status" value="1"/>
</dbReference>
<dbReference type="EMBL" id="LJIX01000006">
    <property type="protein sequence ID" value="KQL21641.1"/>
    <property type="molecule type" value="Genomic_DNA"/>
</dbReference>
<dbReference type="PATRIC" id="fig|1637975.4.peg.5219"/>
<evidence type="ECO:0000256" key="1">
    <source>
        <dbReference type="ARBA" id="ARBA00009437"/>
    </source>
</evidence>
<reference evidence="6 7" key="1">
    <citation type="submission" date="2015-09" db="EMBL/GenBank/DDBJ databases">
        <title>Genome sequencing project for genomic taxonomy and phylogenomics of Bacillus-like bacteria.</title>
        <authorList>
            <person name="Liu B."/>
            <person name="Wang J."/>
            <person name="Zhu Y."/>
            <person name="Liu G."/>
            <person name="Chen Q."/>
            <person name="Chen Z."/>
            <person name="Lan J."/>
            <person name="Che J."/>
            <person name="Ge C."/>
            <person name="Shi H."/>
            <person name="Pan Z."/>
            <person name="Liu X."/>
        </authorList>
    </citation>
    <scope>NUCLEOTIDE SEQUENCE [LARGE SCALE GENOMIC DNA]</scope>
    <source>
        <strain evidence="6 7">FJAT-18043</strain>
    </source>
</reference>